<evidence type="ECO:0000259" key="5">
    <source>
        <dbReference type="PROSITE" id="PS50949"/>
    </source>
</evidence>
<dbReference type="InterPro" id="IPR036388">
    <property type="entry name" value="WH-like_DNA-bd_sf"/>
</dbReference>
<reference evidence="6 7" key="1">
    <citation type="submission" date="2018-03" db="EMBL/GenBank/DDBJ databases">
        <title>Genomic Encyclopedia of Archaeal and Bacterial Type Strains, Phase II (KMG-II): from individual species to whole genera.</title>
        <authorList>
            <person name="Goeker M."/>
        </authorList>
    </citation>
    <scope>NUCLEOTIDE SEQUENCE [LARGE SCALE GENOMIC DNA]</scope>
    <source>
        <strain evidence="6 7">DSM 45601</strain>
    </source>
</reference>
<protein>
    <submittedName>
        <fullName evidence="6">DNA-binding transcriptional regulator YhcF (GntR family)</fullName>
    </submittedName>
</protein>
<dbReference type="Gene3D" id="1.10.10.10">
    <property type="entry name" value="Winged helix-like DNA-binding domain superfamily/Winged helix DNA-binding domain"/>
    <property type="match status" value="1"/>
</dbReference>
<proteinExistence type="predicted"/>
<organism evidence="6 7">
    <name type="scientific">Allonocardiopsis opalescens</name>
    <dbReference type="NCBI Taxonomy" id="1144618"/>
    <lineage>
        <taxon>Bacteria</taxon>
        <taxon>Bacillati</taxon>
        <taxon>Actinomycetota</taxon>
        <taxon>Actinomycetes</taxon>
        <taxon>Streptosporangiales</taxon>
        <taxon>Allonocardiopsis</taxon>
    </lineage>
</organism>
<gene>
    <name evidence="6" type="ORF">CLV72_1011351</name>
</gene>
<dbReference type="CDD" id="cd07377">
    <property type="entry name" value="WHTH_GntR"/>
    <property type="match status" value="1"/>
</dbReference>
<dbReference type="PANTHER" id="PTHR38445">
    <property type="entry name" value="HTH-TYPE TRANSCRIPTIONAL REPRESSOR YTRA"/>
    <property type="match status" value="1"/>
</dbReference>
<dbReference type="InterPro" id="IPR036390">
    <property type="entry name" value="WH_DNA-bd_sf"/>
</dbReference>
<evidence type="ECO:0000313" key="6">
    <source>
        <dbReference type="EMBL" id="PRY02746.1"/>
    </source>
</evidence>
<dbReference type="Pfam" id="PF00392">
    <property type="entry name" value="GntR"/>
    <property type="match status" value="1"/>
</dbReference>
<keyword evidence="2 6" id="KW-0238">DNA-binding</keyword>
<evidence type="ECO:0000256" key="3">
    <source>
        <dbReference type="ARBA" id="ARBA00023163"/>
    </source>
</evidence>
<dbReference type="OrthoDB" id="3192286at2"/>
<evidence type="ECO:0000256" key="4">
    <source>
        <dbReference type="SAM" id="MobiDB-lite"/>
    </source>
</evidence>
<dbReference type="AlphaFoldDB" id="A0A2T0QFN6"/>
<evidence type="ECO:0000313" key="7">
    <source>
        <dbReference type="Proteomes" id="UP000237846"/>
    </source>
</evidence>
<dbReference type="GO" id="GO:0003677">
    <property type="term" value="F:DNA binding"/>
    <property type="evidence" value="ECO:0007669"/>
    <property type="project" value="UniProtKB-KW"/>
</dbReference>
<dbReference type="SMART" id="SM00345">
    <property type="entry name" value="HTH_GNTR"/>
    <property type="match status" value="1"/>
</dbReference>
<dbReference type="PANTHER" id="PTHR38445:SF12">
    <property type="entry name" value="GNTR-FAMILY TRANSCRIPTIONAL REGULATOR"/>
    <property type="match status" value="1"/>
</dbReference>
<dbReference type="SUPFAM" id="SSF46785">
    <property type="entry name" value="Winged helix' DNA-binding domain"/>
    <property type="match status" value="1"/>
</dbReference>
<dbReference type="Proteomes" id="UP000237846">
    <property type="component" value="Unassembled WGS sequence"/>
</dbReference>
<comment type="caution">
    <text evidence="6">The sequence shown here is derived from an EMBL/GenBank/DDBJ whole genome shotgun (WGS) entry which is preliminary data.</text>
</comment>
<name>A0A2T0QFN6_9ACTN</name>
<keyword evidence="7" id="KW-1185">Reference proteome</keyword>
<evidence type="ECO:0000256" key="2">
    <source>
        <dbReference type="ARBA" id="ARBA00023125"/>
    </source>
</evidence>
<feature type="region of interest" description="Disordered" evidence="4">
    <location>
        <begin position="127"/>
        <end position="146"/>
    </location>
</feature>
<dbReference type="RefSeq" id="WP_106240888.1">
    <property type="nucleotide sequence ID" value="NZ_PVZC01000001.1"/>
</dbReference>
<dbReference type="InterPro" id="IPR000524">
    <property type="entry name" value="Tscrpt_reg_HTH_GntR"/>
</dbReference>
<dbReference type="PROSITE" id="PS50949">
    <property type="entry name" value="HTH_GNTR"/>
    <property type="match status" value="1"/>
</dbReference>
<keyword evidence="1" id="KW-0805">Transcription regulation</keyword>
<dbReference type="GO" id="GO:0003700">
    <property type="term" value="F:DNA-binding transcription factor activity"/>
    <property type="evidence" value="ECO:0007669"/>
    <property type="project" value="InterPro"/>
</dbReference>
<sequence length="146" mass="15587">MILNLDLDSEVPIYQQLRDQIVTGIARGELAAGSPLPSTRQLGVDLGINFHTVNKSYDLLKREGLLRVNRKSGAVVQRDAASGPPDGGFLPGWRQRLEILLAEAAAHGVPPDEVLEHCSALLASFDASRPAPAAPSPADAREDTDT</sequence>
<feature type="domain" description="HTH gntR-type" evidence="5">
    <location>
        <begin position="11"/>
        <end position="79"/>
    </location>
</feature>
<keyword evidence="3" id="KW-0804">Transcription</keyword>
<evidence type="ECO:0000256" key="1">
    <source>
        <dbReference type="ARBA" id="ARBA00023015"/>
    </source>
</evidence>
<dbReference type="EMBL" id="PVZC01000001">
    <property type="protein sequence ID" value="PRY02746.1"/>
    <property type="molecule type" value="Genomic_DNA"/>
</dbReference>
<accession>A0A2T0QFN6</accession>